<feature type="compositionally biased region" description="Low complexity" evidence="1">
    <location>
        <begin position="59"/>
        <end position="71"/>
    </location>
</feature>
<sequence>MTQRRFISAIWLITCLTLDGAANGFAAPQIDSGGGVSSAQSDLVQLAQAQPAPAPQTPAAPAAAAPSPAATAAADEPIGNVATLTGNATVTRNNAATPLKVQDDIFQNDVLQTSANSTLGVTFNDATTFNLTASARITVDHYVYEDGGKQNAALFDIVKGTVAFAAASVAKTGDMRIATPTATLGIRGTTGLVEVPEGAAANNANNVAIKLYPDADGRVGQIEISDRSGARLGSLTQGASGFTIRPGAGGRFSAVPLAISPQQALRDQGIVRQVHAAQNVGRQIVSQQRALRQANPNRNNLRNNPARQPGLQRQNGQPQRQGLPREPGVQNRPGQVPPPAGVQRPPNAPGVQQRQPNAPGVQRPGLQNRPALQRRPPPKEKKERR</sequence>
<reference evidence="5" key="1">
    <citation type="submission" date="2016-10" db="EMBL/GenBank/DDBJ databases">
        <authorList>
            <person name="Varghese N."/>
            <person name="Submissions S."/>
        </authorList>
    </citation>
    <scope>NUCLEOTIDE SEQUENCE [LARGE SCALE GENOMIC DNA]</scope>
    <source>
        <strain evidence="5">GAS369</strain>
    </source>
</reference>
<dbReference type="InterPro" id="IPR006860">
    <property type="entry name" value="FecR"/>
</dbReference>
<accession>A0A1H1VYF3</accession>
<feature type="signal peptide" evidence="2">
    <location>
        <begin position="1"/>
        <end position="26"/>
    </location>
</feature>
<dbReference type="RefSeq" id="WP_244549131.1">
    <property type="nucleotide sequence ID" value="NZ_LT629750.1"/>
</dbReference>
<keyword evidence="5" id="KW-1185">Reference proteome</keyword>
<dbReference type="Proteomes" id="UP000243904">
    <property type="component" value="Chromosome I"/>
</dbReference>
<dbReference type="EMBL" id="LT629750">
    <property type="protein sequence ID" value="SDS89481.1"/>
    <property type="molecule type" value="Genomic_DNA"/>
</dbReference>
<evidence type="ECO:0000259" key="3">
    <source>
        <dbReference type="Pfam" id="PF04773"/>
    </source>
</evidence>
<feature type="region of interest" description="Disordered" evidence="1">
    <location>
        <begin position="48"/>
        <end position="71"/>
    </location>
</feature>
<evidence type="ECO:0000313" key="4">
    <source>
        <dbReference type="EMBL" id="SDS89481.1"/>
    </source>
</evidence>
<protein>
    <submittedName>
        <fullName evidence="4">FecR family protein</fullName>
    </submittedName>
</protein>
<evidence type="ECO:0000256" key="1">
    <source>
        <dbReference type="SAM" id="MobiDB-lite"/>
    </source>
</evidence>
<feature type="domain" description="FecR protein" evidence="3">
    <location>
        <begin position="109"/>
        <end position="194"/>
    </location>
</feature>
<feature type="compositionally biased region" description="Low complexity" evidence="1">
    <location>
        <begin position="292"/>
        <end position="309"/>
    </location>
</feature>
<organism evidence="4 5">
    <name type="scientific">Bradyrhizobium canariense</name>
    <dbReference type="NCBI Taxonomy" id="255045"/>
    <lineage>
        <taxon>Bacteria</taxon>
        <taxon>Pseudomonadati</taxon>
        <taxon>Pseudomonadota</taxon>
        <taxon>Alphaproteobacteria</taxon>
        <taxon>Hyphomicrobiales</taxon>
        <taxon>Nitrobacteraceae</taxon>
        <taxon>Bradyrhizobium</taxon>
    </lineage>
</organism>
<dbReference type="Pfam" id="PF04773">
    <property type="entry name" value="FecR"/>
    <property type="match status" value="1"/>
</dbReference>
<name>A0A1H1VYF3_9BRAD</name>
<dbReference type="PANTHER" id="PTHR38731:SF1">
    <property type="entry name" value="FECR PROTEIN DOMAIN-CONTAINING PROTEIN"/>
    <property type="match status" value="1"/>
</dbReference>
<dbReference type="PANTHER" id="PTHR38731">
    <property type="entry name" value="LIPL45-RELATED LIPOPROTEIN-RELATED"/>
    <property type="match status" value="1"/>
</dbReference>
<proteinExistence type="predicted"/>
<keyword evidence="2" id="KW-0732">Signal</keyword>
<feature type="compositionally biased region" description="Polar residues" evidence="1">
    <location>
        <begin position="311"/>
        <end position="320"/>
    </location>
</feature>
<dbReference type="AlphaFoldDB" id="A0A1H1VYF3"/>
<evidence type="ECO:0000313" key="5">
    <source>
        <dbReference type="Proteomes" id="UP000243904"/>
    </source>
</evidence>
<evidence type="ECO:0000256" key="2">
    <source>
        <dbReference type="SAM" id="SignalP"/>
    </source>
</evidence>
<gene>
    <name evidence="4" type="ORF">SAMN05444158_3598</name>
</gene>
<feature type="chain" id="PRO_5009263840" evidence="2">
    <location>
        <begin position="27"/>
        <end position="385"/>
    </location>
</feature>
<feature type="region of interest" description="Disordered" evidence="1">
    <location>
        <begin position="292"/>
        <end position="385"/>
    </location>
</feature>